<dbReference type="AlphaFoldDB" id="A0A560DFL4"/>
<reference evidence="2 3" key="1">
    <citation type="submission" date="2019-06" db="EMBL/GenBank/DDBJ databases">
        <title>Genomic Encyclopedia of Type Strains, Phase IV (KMG-V): Genome sequencing to study the core and pangenomes of soil and plant-associated prokaryotes.</title>
        <authorList>
            <person name="Whitman W."/>
        </authorList>
    </citation>
    <scope>NUCLEOTIDE SEQUENCE [LARGE SCALE GENOMIC DNA]</scope>
    <source>
        <strain evidence="2 3">BR 510</strain>
    </source>
</reference>
<comment type="caution">
    <text evidence="2">The sequence shown here is derived from an EMBL/GenBank/DDBJ whole genome shotgun (WGS) entry which is preliminary data.</text>
</comment>
<organism evidence="2 3">
    <name type="scientific">Bradyrhizobium stylosanthis</name>
    <dbReference type="NCBI Taxonomy" id="1803665"/>
    <lineage>
        <taxon>Bacteria</taxon>
        <taxon>Pseudomonadati</taxon>
        <taxon>Pseudomonadota</taxon>
        <taxon>Alphaproteobacteria</taxon>
        <taxon>Hyphomicrobiales</taxon>
        <taxon>Nitrobacteraceae</taxon>
        <taxon>Bradyrhizobium</taxon>
    </lineage>
</organism>
<evidence type="ECO:0000313" key="2">
    <source>
        <dbReference type="EMBL" id="TWA95881.1"/>
    </source>
</evidence>
<feature type="region of interest" description="Disordered" evidence="1">
    <location>
        <begin position="1"/>
        <end position="31"/>
    </location>
</feature>
<sequence>MNGVEPEKSEDDIQRERWGRAAFPERQTLQR</sequence>
<protein>
    <submittedName>
        <fullName evidence="2">Uncharacterized protein</fullName>
    </submittedName>
</protein>
<evidence type="ECO:0000256" key="1">
    <source>
        <dbReference type="SAM" id="MobiDB-lite"/>
    </source>
</evidence>
<keyword evidence="3" id="KW-1185">Reference proteome</keyword>
<name>A0A560DFL4_9BRAD</name>
<feature type="compositionally biased region" description="Basic and acidic residues" evidence="1">
    <location>
        <begin position="1"/>
        <end position="19"/>
    </location>
</feature>
<accession>A0A560DFL4</accession>
<dbReference type="EMBL" id="VITK01000007">
    <property type="protein sequence ID" value="TWA95881.1"/>
    <property type="molecule type" value="Genomic_DNA"/>
</dbReference>
<dbReference type="Proteomes" id="UP000319949">
    <property type="component" value="Unassembled WGS sequence"/>
</dbReference>
<gene>
    <name evidence="2" type="ORF">FBZ96_10771</name>
</gene>
<proteinExistence type="predicted"/>
<evidence type="ECO:0000313" key="3">
    <source>
        <dbReference type="Proteomes" id="UP000319949"/>
    </source>
</evidence>